<dbReference type="SUPFAM" id="SSF55729">
    <property type="entry name" value="Acyl-CoA N-acyltransferases (Nat)"/>
    <property type="match status" value="2"/>
</dbReference>
<dbReference type="Pfam" id="PF00583">
    <property type="entry name" value="Acetyltransf_1"/>
    <property type="match status" value="2"/>
</dbReference>
<proteinExistence type="predicted"/>
<feature type="domain" description="N-acetyltransferase" evidence="3">
    <location>
        <begin position="151"/>
        <end position="288"/>
    </location>
</feature>
<dbReference type="Proteomes" id="UP000238916">
    <property type="component" value="Unassembled WGS sequence"/>
</dbReference>
<evidence type="ECO:0000313" key="4">
    <source>
        <dbReference type="EMBL" id="SPF31843.1"/>
    </source>
</evidence>
<name>A0A2U3JWN0_9FIRM</name>
<reference evidence="5" key="1">
    <citation type="submission" date="2018-02" db="EMBL/GenBank/DDBJ databases">
        <authorList>
            <person name="Hausmann B."/>
        </authorList>
    </citation>
    <scope>NUCLEOTIDE SEQUENCE [LARGE SCALE GENOMIC DNA]</scope>
    <source>
        <strain evidence="5">Peat soil MAG SbF1</strain>
    </source>
</reference>
<sequence>MIIRSYLSLSEKAINEVLILEDVCKRYDNLQGSVFLDTSLNFNPHIKSIFLLYKNDKLVSMLSMFIPTQQEAEVSAYTSPEYRYEGYFKALLTKAVAELRKYEIPTILFVCESQSSSGKQLIANFNTEFDHIEYFMRANKNSYEARTGYRLALLKSEAKDLDKLIATSMRTFNDTYEDSKILIENCFRLKNREQYLAVLNDQIIGLGSVNLEGDEGSIFGFGIVPEYRGQGYGAELLHLIVDSLWQRGKTEITLEVNSENAHALELYKKSGFQIEAAFEYYRKKVSEV</sequence>
<dbReference type="CDD" id="cd04301">
    <property type="entry name" value="NAT_SF"/>
    <property type="match status" value="2"/>
</dbReference>
<evidence type="ECO:0000256" key="2">
    <source>
        <dbReference type="ARBA" id="ARBA00023315"/>
    </source>
</evidence>
<organism evidence="4 5">
    <name type="scientific">Candidatus Desulfosporosinus infrequens</name>
    <dbReference type="NCBI Taxonomy" id="2043169"/>
    <lineage>
        <taxon>Bacteria</taxon>
        <taxon>Bacillati</taxon>
        <taxon>Bacillota</taxon>
        <taxon>Clostridia</taxon>
        <taxon>Eubacteriales</taxon>
        <taxon>Desulfitobacteriaceae</taxon>
        <taxon>Desulfosporosinus</taxon>
    </lineage>
</organism>
<dbReference type="PROSITE" id="PS51186">
    <property type="entry name" value="GNAT"/>
    <property type="match status" value="2"/>
</dbReference>
<protein>
    <submittedName>
        <fullName evidence="4">Acetyltransferase family protein</fullName>
    </submittedName>
</protein>
<dbReference type="GO" id="GO:0016747">
    <property type="term" value="F:acyltransferase activity, transferring groups other than amino-acyl groups"/>
    <property type="evidence" value="ECO:0007669"/>
    <property type="project" value="InterPro"/>
</dbReference>
<dbReference type="OrthoDB" id="7163760at2"/>
<gene>
    <name evidence="4" type="ORF">SBF1_1080004</name>
</gene>
<dbReference type="InterPro" id="IPR050680">
    <property type="entry name" value="YpeA/RimI_acetyltransf"/>
</dbReference>
<dbReference type="PANTHER" id="PTHR43420">
    <property type="entry name" value="ACETYLTRANSFERASE"/>
    <property type="match status" value="1"/>
</dbReference>
<evidence type="ECO:0000259" key="3">
    <source>
        <dbReference type="PROSITE" id="PS51186"/>
    </source>
</evidence>
<keyword evidence="1 4" id="KW-0808">Transferase</keyword>
<dbReference type="EMBL" id="OMOF01000011">
    <property type="protein sequence ID" value="SPF31843.1"/>
    <property type="molecule type" value="Genomic_DNA"/>
</dbReference>
<dbReference type="InterPro" id="IPR016181">
    <property type="entry name" value="Acyl_CoA_acyltransferase"/>
</dbReference>
<dbReference type="InterPro" id="IPR000182">
    <property type="entry name" value="GNAT_dom"/>
</dbReference>
<dbReference type="AlphaFoldDB" id="A0A2U3JWN0"/>
<feature type="domain" description="N-acetyltransferase" evidence="3">
    <location>
        <begin position="1"/>
        <end position="141"/>
    </location>
</feature>
<keyword evidence="2" id="KW-0012">Acyltransferase</keyword>
<evidence type="ECO:0000313" key="5">
    <source>
        <dbReference type="Proteomes" id="UP000238916"/>
    </source>
</evidence>
<dbReference type="Gene3D" id="3.40.630.30">
    <property type="match status" value="2"/>
</dbReference>
<accession>A0A2U3JWN0</accession>
<evidence type="ECO:0000256" key="1">
    <source>
        <dbReference type="ARBA" id="ARBA00022679"/>
    </source>
</evidence>